<name>A0A1L9S1P9_ASPWE</name>
<evidence type="ECO:0000313" key="3">
    <source>
        <dbReference type="Proteomes" id="UP000184383"/>
    </source>
</evidence>
<keyword evidence="3" id="KW-1185">Reference proteome</keyword>
<evidence type="ECO:0000313" key="2">
    <source>
        <dbReference type="EMBL" id="OJJ41079.1"/>
    </source>
</evidence>
<dbReference type="GeneID" id="63749882"/>
<gene>
    <name evidence="2" type="ORF">ASPWEDRAFT_34561</name>
</gene>
<keyword evidence="1" id="KW-1133">Transmembrane helix</keyword>
<proteinExistence type="predicted"/>
<dbReference type="Proteomes" id="UP000184383">
    <property type="component" value="Unassembled WGS sequence"/>
</dbReference>
<reference evidence="3" key="1">
    <citation type="journal article" date="2017" name="Genome Biol.">
        <title>Comparative genomics reveals high biological diversity and specific adaptations in the industrially and medically important fungal genus Aspergillus.</title>
        <authorList>
            <person name="de Vries R.P."/>
            <person name="Riley R."/>
            <person name="Wiebenga A."/>
            <person name="Aguilar-Osorio G."/>
            <person name="Amillis S."/>
            <person name="Uchima C.A."/>
            <person name="Anderluh G."/>
            <person name="Asadollahi M."/>
            <person name="Askin M."/>
            <person name="Barry K."/>
            <person name="Battaglia E."/>
            <person name="Bayram O."/>
            <person name="Benocci T."/>
            <person name="Braus-Stromeyer S.A."/>
            <person name="Caldana C."/>
            <person name="Canovas D."/>
            <person name="Cerqueira G.C."/>
            <person name="Chen F."/>
            <person name="Chen W."/>
            <person name="Choi C."/>
            <person name="Clum A."/>
            <person name="Dos Santos R.A."/>
            <person name="Damasio A.R."/>
            <person name="Diallinas G."/>
            <person name="Emri T."/>
            <person name="Fekete E."/>
            <person name="Flipphi M."/>
            <person name="Freyberg S."/>
            <person name="Gallo A."/>
            <person name="Gournas C."/>
            <person name="Habgood R."/>
            <person name="Hainaut M."/>
            <person name="Harispe M.L."/>
            <person name="Henrissat B."/>
            <person name="Hilden K.S."/>
            <person name="Hope R."/>
            <person name="Hossain A."/>
            <person name="Karabika E."/>
            <person name="Karaffa L."/>
            <person name="Karanyi Z."/>
            <person name="Krasevec N."/>
            <person name="Kuo A."/>
            <person name="Kusch H."/>
            <person name="LaButti K."/>
            <person name="Lagendijk E.L."/>
            <person name="Lapidus A."/>
            <person name="Levasseur A."/>
            <person name="Lindquist E."/>
            <person name="Lipzen A."/>
            <person name="Logrieco A.F."/>
            <person name="MacCabe A."/>
            <person name="Maekelae M.R."/>
            <person name="Malavazi I."/>
            <person name="Melin P."/>
            <person name="Meyer V."/>
            <person name="Mielnichuk N."/>
            <person name="Miskei M."/>
            <person name="Molnar A.P."/>
            <person name="Mule G."/>
            <person name="Ngan C.Y."/>
            <person name="Orejas M."/>
            <person name="Orosz E."/>
            <person name="Ouedraogo J.P."/>
            <person name="Overkamp K.M."/>
            <person name="Park H.-S."/>
            <person name="Perrone G."/>
            <person name="Piumi F."/>
            <person name="Punt P.J."/>
            <person name="Ram A.F."/>
            <person name="Ramon A."/>
            <person name="Rauscher S."/>
            <person name="Record E."/>
            <person name="Riano-Pachon D.M."/>
            <person name="Robert V."/>
            <person name="Roehrig J."/>
            <person name="Ruller R."/>
            <person name="Salamov A."/>
            <person name="Salih N.S."/>
            <person name="Samson R.A."/>
            <person name="Sandor E."/>
            <person name="Sanguinetti M."/>
            <person name="Schuetze T."/>
            <person name="Sepcic K."/>
            <person name="Shelest E."/>
            <person name="Sherlock G."/>
            <person name="Sophianopoulou V."/>
            <person name="Squina F.M."/>
            <person name="Sun H."/>
            <person name="Susca A."/>
            <person name="Todd R.B."/>
            <person name="Tsang A."/>
            <person name="Unkles S.E."/>
            <person name="van de Wiele N."/>
            <person name="van Rossen-Uffink D."/>
            <person name="Oliveira J.V."/>
            <person name="Vesth T.C."/>
            <person name="Visser J."/>
            <person name="Yu J.-H."/>
            <person name="Zhou M."/>
            <person name="Andersen M.R."/>
            <person name="Archer D.B."/>
            <person name="Baker S.E."/>
            <person name="Benoit I."/>
            <person name="Brakhage A.A."/>
            <person name="Braus G.H."/>
            <person name="Fischer R."/>
            <person name="Frisvad J.C."/>
            <person name="Goldman G.H."/>
            <person name="Houbraken J."/>
            <person name="Oakley B."/>
            <person name="Pocsi I."/>
            <person name="Scazzocchio C."/>
            <person name="Seiboth B."/>
            <person name="vanKuyk P.A."/>
            <person name="Wortman J."/>
            <person name="Dyer P.S."/>
            <person name="Grigoriev I.V."/>
        </authorList>
    </citation>
    <scope>NUCLEOTIDE SEQUENCE [LARGE SCALE GENOMIC DNA]</scope>
    <source>
        <strain evidence="3">DTO 134E9</strain>
    </source>
</reference>
<feature type="transmembrane region" description="Helical" evidence="1">
    <location>
        <begin position="54"/>
        <end position="72"/>
    </location>
</feature>
<dbReference type="OrthoDB" id="4381896at2759"/>
<organism evidence="2 3">
    <name type="scientific">Aspergillus wentii DTO 134E9</name>
    <dbReference type="NCBI Taxonomy" id="1073089"/>
    <lineage>
        <taxon>Eukaryota</taxon>
        <taxon>Fungi</taxon>
        <taxon>Dikarya</taxon>
        <taxon>Ascomycota</taxon>
        <taxon>Pezizomycotina</taxon>
        <taxon>Eurotiomycetes</taxon>
        <taxon>Eurotiomycetidae</taxon>
        <taxon>Eurotiales</taxon>
        <taxon>Aspergillaceae</taxon>
        <taxon>Aspergillus</taxon>
        <taxon>Aspergillus subgen. Cremei</taxon>
    </lineage>
</organism>
<dbReference type="EMBL" id="KV878209">
    <property type="protein sequence ID" value="OJJ41079.1"/>
    <property type="molecule type" value="Genomic_DNA"/>
</dbReference>
<keyword evidence="1" id="KW-0812">Transmembrane</keyword>
<protein>
    <submittedName>
        <fullName evidence="2">Uncharacterized protein</fullName>
    </submittedName>
</protein>
<dbReference type="VEuPathDB" id="FungiDB:ASPWEDRAFT_34561"/>
<dbReference type="AlphaFoldDB" id="A0A1L9S1P9"/>
<accession>A0A1L9S1P9</accession>
<keyword evidence="1" id="KW-0472">Membrane</keyword>
<sequence length="228" mass="25770">MVHTVNEVINIKHGCMIVAGCGVSQALSEYRVLRASPPCCAWGFSFEFILSSTLFNMFAGLFILLVLVNGIVCGGANRGSRYNLEVVRGSRGISQMQQLIPHQASKQVHVDDESTVSDTRFEDHEDKVTSGTRIQKNRINGNDRAWFSSGPGWDVRVDLRMGSNNRRVSSLDWANRWEQATDCLSSQEPDNVDMFEMDELALEAFWDRVWECYLPYAYGLDDSKDSRE</sequence>
<evidence type="ECO:0000256" key="1">
    <source>
        <dbReference type="SAM" id="Phobius"/>
    </source>
</evidence>
<dbReference type="RefSeq" id="XP_040694755.1">
    <property type="nucleotide sequence ID" value="XM_040834034.1"/>
</dbReference>